<organism evidence="3 4">
    <name type="scientific">Daphnia pulex</name>
    <name type="common">Water flea</name>
    <dbReference type="NCBI Taxonomy" id="6669"/>
    <lineage>
        <taxon>Eukaryota</taxon>
        <taxon>Metazoa</taxon>
        <taxon>Ecdysozoa</taxon>
        <taxon>Arthropoda</taxon>
        <taxon>Crustacea</taxon>
        <taxon>Branchiopoda</taxon>
        <taxon>Diplostraca</taxon>
        <taxon>Cladocera</taxon>
        <taxon>Anomopoda</taxon>
        <taxon>Daphniidae</taxon>
        <taxon>Daphnia</taxon>
    </lineage>
</organism>
<dbReference type="Proteomes" id="UP000000305">
    <property type="component" value="Unassembled WGS sequence"/>
</dbReference>
<accession>E9FTM5</accession>
<protein>
    <submittedName>
        <fullName evidence="3">Uncharacterized protein</fullName>
    </submittedName>
</protein>
<dbReference type="HOGENOM" id="CLU_1054709_0_0_1"/>
<evidence type="ECO:0000313" key="3">
    <source>
        <dbReference type="EMBL" id="EFX89390.1"/>
    </source>
</evidence>
<sequence>MKFFKRKKTHIEPLPNIREGSSVQHHENTQVFSSAYKNIIQESMDATVAPLLSRDNPDASEPVITNETGNTTEQSMQSYDNTLSQFQSPINLPSSSQIQEETLIQPDTTTLLNQRKNNEILLLIKVFSFIGFVYFVQVWNGWEFLSRVLSSVLLILFGFAGGYLYLLISNIIKGASGTLQEVSREGAEIAQRAYRETIEKSVSLDPCLKAAQKAYSQYCIENNVAPSRLTPSNTDKMHQRICDAFAVALSNEILRVNNHRLERS</sequence>
<keyword evidence="2" id="KW-0472">Membrane</keyword>
<dbReference type="AlphaFoldDB" id="E9FTM5"/>
<feature type="region of interest" description="Disordered" evidence="1">
    <location>
        <begin position="55"/>
        <end position="74"/>
    </location>
</feature>
<evidence type="ECO:0000256" key="1">
    <source>
        <dbReference type="SAM" id="MobiDB-lite"/>
    </source>
</evidence>
<feature type="compositionally biased region" description="Polar residues" evidence="1">
    <location>
        <begin position="63"/>
        <end position="74"/>
    </location>
</feature>
<evidence type="ECO:0000256" key="2">
    <source>
        <dbReference type="SAM" id="Phobius"/>
    </source>
</evidence>
<gene>
    <name evidence="3" type="ORF">DAPPUDRAFT_303195</name>
</gene>
<keyword evidence="4" id="KW-1185">Reference proteome</keyword>
<dbReference type="InParanoid" id="E9FTM5"/>
<dbReference type="KEGG" id="dpx:DAPPUDRAFT_303195"/>
<reference evidence="3 4" key="1">
    <citation type="journal article" date="2011" name="Science">
        <title>The ecoresponsive genome of Daphnia pulex.</title>
        <authorList>
            <person name="Colbourne J.K."/>
            <person name="Pfrender M.E."/>
            <person name="Gilbert D."/>
            <person name="Thomas W.K."/>
            <person name="Tucker A."/>
            <person name="Oakley T.H."/>
            <person name="Tokishita S."/>
            <person name="Aerts A."/>
            <person name="Arnold G.J."/>
            <person name="Basu M.K."/>
            <person name="Bauer D.J."/>
            <person name="Caceres C.E."/>
            <person name="Carmel L."/>
            <person name="Casola C."/>
            <person name="Choi J.H."/>
            <person name="Detter J.C."/>
            <person name="Dong Q."/>
            <person name="Dusheyko S."/>
            <person name="Eads B.D."/>
            <person name="Frohlich T."/>
            <person name="Geiler-Samerotte K.A."/>
            <person name="Gerlach D."/>
            <person name="Hatcher P."/>
            <person name="Jogdeo S."/>
            <person name="Krijgsveld J."/>
            <person name="Kriventseva E.V."/>
            <person name="Kultz D."/>
            <person name="Laforsch C."/>
            <person name="Lindquist E."/>
            <person name="Lopez J."/>
            <person name="Manak J.R."/>
            <person name="Muller J."/>
            <person name="Pangilinan J."/>
            <person name="Patwardhan R.P."/>
            <person name="Pitluck S."/>
            <person name="Pritham E.J."/>
            <person name="Rechtsteiner A."/>
            <person name="Rho M."/>
            <person name="Rogozin I.B."/>
            <person name="Sakarya O."/>
            <person name="Salamov A."/>
            <person name="Schaack S."/>
            <person name="Shapiro H."/>
            <person name="Shiga Y."/>
            <person name="Skalitzky C."/>
            <person name="Smith Z."/>
            <person name="Souvorov A."/>
            <person name="Sung W."/>
            <person name="Tang Z."/>
            <person name="Tsuchiya D."/>
            <person name="Tu H."/>
            <person name="Vos H."/>
            <person name="Wang M."/>
            <person name="Wolf Y.I."/>
            <person name="Yamagata H."/>
            <person name="Yamada T."/>
            <person name="Ye Y."/>
            <person name="Shaw J.R."/>
            <person name="Andrews J."/>
            <person name="Crease T.J."/>
            <person name="Tang H."/>
            <person name="Lucas S.M."/>
            <person name="Robertson H.M."/>
            <person name="Bork P."/>
            <person name="Koonin E.V."/>
            <person name="Zdobnov E.M."/>
            <person name="Grigoriev I.V."/>
            <person name="Lynch M."/>
            <person name="Boore J.L."/>
        </authorList>
    </citation>
    <scope>NUCLEOTIDE SEQUENCE [LARGE SCALE GENOMIC DNA]</scope>
</reference>
<dbReference type="OrthoDB" id="6352995at2759"/>
<feature type="transmembrane region" description="Helical" evidence="2">
    <location>
        <begin position="148"/>
        <end position="168"/>
    </location>
</feature>
<keyword evidence="2" id="KW-1133">Transmembrane helix</keyword>
<proteinExistence type="predicted"/>
<dbReference type="EMBL" id="GL732524">
    <property type="protein sequence ID" value="EFX89390.1"/>
    <property type="molecule type" value="Genomic_DNA"/>
</dbReference>
<name>E9FTM5_DAPPU</name>
<feature type="transmembrane region" description="Helical" evidence="2">
    <location>
        <begin position="120"/>
        <end position="142"/>
    </location>
</feature>
<evidence type="ECO:0000313" key="4">
    <source>
        <dbReference type="Proteomes" id="UP000000305"/>
    </source>
</evidence>
<keyword evidence="2" id="KW-0812">Transmembrane</keyword>